<reference evidence="2" key="1">
    <citation type="submission" date="2018-05" db="EMBL/GenBank/DDBJ databases">
        <authorList>
            <person name="Du Z."/>
            <person name="Wang X."/>
        </authorList>
    </citation>
    <scope>NUCLEOTIDE SEQUENCE [LARGE SCALE GENOMIC DNA]</scope>
    <source>
        <strain evidence="2">CQN31</strain>
    </source>
</reference>
<organism evidence="1 2">
    <name type="scientific">Falsiroseomonas bella</name>
    <dbReference type="NCBI Taxonomy" id="2184016"/>
    <lineage>
        <taxon>Bacteria</taxon>
        <taxon>Pseudomonadati</taxon>
        <taxon>Pseudomonadota</taxon>
        <taxon>Alphaproteobacteria</taxon>
        <taxon>Acetobacterales</taxon>
        <taxon>Roseomonadaceae</taxon>
        <taxon>Falsiroseomonas</taxon>
    </lineage>
</organism>
<evidence type="ECO:0000313" key="2">
    <source>
        <dbReference type="Proteomes" id="UP000245765"/>
    </source>
</evidence>
<accession>A0A317FIJ4</accession>
<keyword evidence="2" id="KW-1185">Reference proteome</keyword>
<sequence length="107" mass="11739">MPRKRATTTTKPAPVIVADPAAIWPAGEPDPALLPRRVDRKAAAAILERYYGKVSARTLERWPLAWRHFGGRAVCETRELLTVAEARFNAAPAIRGGRRLDPSQVAA</sequence>
<protein>
    <submittedName>
        <fullName evidence="1">Uncharacterized protein</fullName>
    </submittedName>
</protein>
<dbReference type="Proteomes" id="UP000245765">
    <property type="component" value="Unassembled WGS sequence"/>
</dbReference>
<comment type="caution">
    <text evidence="1">The sequence shown here is derived from an EMBL/GenBank/DDBJ whole genome shotgun (WGS) entry which is preliminary data.</text>
</comment>
<dbReference type="EMBL" id="QGNA01000001">
    <property type="protein sequence ID" value="PWS37779.1"/>
    <property type="molecule type" value="Genomic_DNA"/>
</dbReference>
<evidence type="ECO:0000313" key="1">
    <source>
        <dbReference type="EMBL" id="PWS37779.1"/>
    </source>
</evidence>
<dbReference type="AlphaFoldDB" id="A0A317FIJ4"/>
<gene>
    <name evidence="1" type="ORF">DFH01_00205</name>
</gene>
<proteinExistence type="predicted"/>
<name>A0A317FIJ4_9PROT</name>